<accession>A0ABT8T8J0</accession>
<evidence type="ECO:0000313" key="1">
    <source>
        <dbReference type="EMBL" id="MDO2409997.1"/>
    </source>
</evidence>
<dbReference type="RefSeq" id="WP_302244774.1">
    <property type="nucleotide sequence ID" value="NZ_JAULJQ010000010.1"/>
</dbReference>
<gene>
    <name evidence="1" type="ORF">Q2362_07860</name>
</gene>
<organism evidence="1 2">
    <name type="scientific">Campylobacter magnus</name>
    <dbReference type="NCBI Taxonomy" id="3026462"/>
    <lineage>
        <taxon>Bacteria</taxon>
        <taxon>Pseudomonadati</taxon>
        <taxon>Campylobacterota</taxon>
        <taxon>Epsilonproteobacteria</taxon>
        <taxon>Campylobacterales</taxon>
        <taxon>Campylobacteraceae</taxon>
        <taxon>Campylobacter</taxon>
    </lineage>
</organism>
<dbReference type="Proteomes" id="UP001171111">
    <property type="component" value="Unassembled WGS sequence"/>
</dbReference>
<name>A0ABT8T8J0_9BACT</name>
<proteinExistence type="predicted"/>
<sequence length="169" mass="20097">MKTETMASPYESKMDKKNFTTKELALLLRVSPDWLATLRTSSGSMSKETKKEKTEYIKFFKYSGKIFYNIDDIFSMISITNPHFNIKKYNTLDFLLPVEVAHKLHITQSRLSKMRKNPSRFDKKGNLRFDYIEFIKLGKRILYHRKSVEDVFRKIKKLGLEERFCNAKF</sequence>
<evidence type="ECO:0000313" key="2">
    <source>
        <dbReference type="Proteomes" id="UP001171111"/>
    </source>
</evidence>
<reference evidence="1 2" key="1">
    <citation type="submission" date="2023-06" db="EMBL/GenBank/DDBJ databases">
        <title>Campylobacter magnum sp. nov., isolated from cecal contents of domestic pigs (Sus scrofa domesticus).</title>
        <authorList>
            <person name="Papic B."/>
            <person name="Gruntar I."/>
        </authorList>
    </citation>
    <scope>NUCLEOTIDE SEQUENCE [LARGE SCALE GENOMIC DNA]</scope>
    <source>
        <strain evidence="2">34484-21</strain>
    </source>
</reference>
<dbReference type="EMBL" id="JAULJQ010000010">
    <property type="protein sequence ID" value="MDO2409997.1"/>
    <property type="molecule type" value="Genomic_DNA"/>
</dbReference>
<keyword evidence="2" id="KW-1185">Reference proteome</keyword>
<comment type="caution">
    <text evidence="1">The sequence shown here is derived from an EMBL/GenBank/DDBJ whole genome shotgun (WGS) entry which is preliminary data.</text>
</comment>
<protein>
    <recommendedName>
        <fullName evidence="3">DNA-binding protein</fullName>
    </recommendedName>
</protein>
<evidence type="ECO:0008006" key="3">
    <source>
        <dbReference type="Google" id="ProtNLM"/>
    </source>
</evidence>